<evidence type="ECO:0000256" key="1">
    <source>
        <dbReference type="SAM" id="Phobius"/>
    </source>
</evidence>
<dbReference type="Ensembl" id="ENSSANT00000038329.1">
    <property type="protein sequence ID" value="ENSSANP00000035981.1"/>
    <property type="gene ID" value="ENSSANG00000018442.1"/>
</dbReference>
<keyword evidence="3" id="KW-1185">Reference proteome</keyword>
<dbReference type="Proteomes" id="UP000472260">
    <property type="component" value="Unassembled WGS sequence"/>
</dbReference>
<accession>A0A671MVD3</accession>
<keyword evidence="1" id="KW-0472">Membrane</keyword>
<feature type="transmembrane region" description="Helical" evidence="1">
    <location>
        <begin position="79"/>
        <end position="96"/>
    </location>
</feature>
<reference evidence="2" key="1">
    <citation type="submission" date="2025-08" db="UniProtKB">
        <authorList>
            <consortium name="Ensembl"/>
        </authorList>
    </citation>
    <scope>IDENTIFICATION</scope>
</reference>
<dbReference type="AlphaFoldDB" id="A0A671MVD3"/>
<protein>
    <submittedName>
        <fullName evidence="2">Wu:fj16a03</fullName>
    </submittedName>
</protein>
<name>A0A671MVD3_9TELE</name>
<keyword evidence="1" id="KW-1133">Transmembrane helix</keyword>
<evidence type="ECO:0000313" key="2">
    <source>
        <dbReference type="Ensembl" id="ENSSANP00000035981.1"/>
    </source>
</evidence>
<keyword evidence="1" id="KW-0812">Transmembrane</keyword>
<reference evidence="2" key="2">
    <citation type="submission" date="2025-09" db="UniProtKB">
        <authorList>
            <consortium name="Ensembl"/>
        </authorList>
    </citation>
    <scope>IDENTIFICATION</scope>
</reference>
<sequence>MLNSSIHRTLFHHYLFLEVSKEIRLFTLCTLRVYVCLIHVTLRLHTAIKEQKLRFQQAFQSSQTTLKLHHKTSRSKMKVWFVLFLLLPLCMADHYIECYGEDFLMVRNMVLQCRSKVPQACYTRATGEKGCVSEVFCQRKGWKCCHENRCNA</sequence>
<evidence type="ECO:0000313" key="3">
    <source>
        <dbReference type="Proteomes" id="UP000472260"/>
    </source>
</evidence>
<proteinExistence type="predicted"/>
<organism evidence="2 3">
    <name type="scientific">Sinocyclocheilus anshuiensis</name>
    <dbReference type="NCBI Taxonomy" id="1608454"/>
    <lineage>
        <taxon>Eukaryota</taxon>
        <taxon>Metazoa</taxon>
        <taxon>Chordata</taxon>
        <taxon>Craniata</taxon>
        <taxon>Vertebrata</taxon>
        <taxon>Euteleostomi</taxon>
        <taxon>Actinopterygii</taxon>
        <taxon>Neopterygii</taxon>
        <taxon>Teleostei</taxon>
        <taxon>Ostariophysi</taxon>
        <taxon>Cypriniformes</taxon>
        <taxon>Cyprinidae</taxon>
        <taxon>Cyprininae</taxon>
        <taxon>Sinocyclocheilus</taxon>
    </lineage>
</organism>